<dbReference type="Pfam" id="PF05402">
    <property type="entry name" value="PqqD"/>
    <property type="match status" value="1"/>
</dbReference>
<dbReference type="KEGG" id="ace:Acel_1915"/>
<dbReference type="Proteomes" id="UP000008221">
    <property type="component" value="Chromosome"/>
</dbReference>
<dbReference type="InParanoid" id="A0LW77"/>
<evidence type="ECO:0008006" key="3">
    <source>
        <dbReference type="Google" id="ProtNLM"/>
    </source>
</evidence>
<proteinExistence type="predicted"/>
<evidence type="ECO:0000313" key="1">
    <source>
        <dbReference type="EMBL" id="ABK53687.1"/>
    </source>
</evidence>
<keyword evidence="2" id="KW-1185">Reference proteome</keyword>
<gene>
    <name evidence="1" type="ordered locus">Acel_1915</name>
</gene>
<reference evidence="1 2" key="1">
    <citation type="journal article" date="2009" name="Genome Res.">
        <title>Complete genome of the cellulolytic thermophile Acidothermus cellulolyticus 11B provides insights into its ecophysiological and evolutionary adaptations.</title>
        <authorList>
            <person name="Barabote R.D."/>
            <person name="Xie G."/>
            <person name="Leu D.H."/>
            <person name="Normand P."/>
            <person name="Necsulea A."/>
            <person name="Daubin V."/>
            <person name="Medigue C."/>
            <person name="Adney W.S."/>
            <person name="Xu X.C."/>
            <person name="Lapidus A."/>
            <person name="Parales R.E."/>
            <person name="Detter C."/>
            <person name="Pujic P."/>
            <person name="Bruce D."/>
            <person name="Lavire C."/>
            <person name="Challacombe J.F."/>
            <person name="Brettin T.S."/>
            <person name="Berry A.M."/>
        </authorList>
    </citation>
    <scope>NUCLEOTIDE SEQUENCE [LARGE SCALE GENOMIC DNA]</scope>
    <source>
        <strain evidence="2">ATCC 43068 / DSM 8971 / 11B</strain>
    </source>
</reference>
<accession>A0LW77</accession>
<dbReference type="HOGENOM" id="CLU_2299554_0_0_11"/>
<organism evidence="1 2">
    <name type="scientific">Acidothermus cellulolyticus (strain ATCC 43068 / DSM 8971 / 11B)</name>
    <dbReference type="NCBI Taxonomy" id="351607"/>
    <lineage>
        <taxon>Bacteria</taxon>
        <taxon>Bacillati</taxon>
        <taxon>Actinomycetota</taxon>
        <taxon>Actinomycetes</taxon>
        <taxon>Acidothermales</taxon>
        <taxon>Acidothermaceae</taxon>
        <taxon>Acidothermus</taxon>
    </lineage>
</organism>
<name>A0LW77_ACIC1</name>
<evidence type="ECO:0000313" key="2">
    <source>
        <dbReference type="Proteomes" id="UP000008221"/>
    </source>
</evidence>
<dbReference type="InterPro" id="IPR008792">
    <property type="entry name" value="PQQD"/>
</dbReference>
<dbReference type="Gene3D" id="1.10.10.1150">
    <property type="entry name" value="Coenzyme PQQ synthesis protein D (PqqD)"/>
    <property type="match status" value="1"/>
</dbReference>
<sequence>MPAVPRRADGVIWDDLDGHIVVFNPATKHAVALNETAAAIWLLIDGIRDEAAIAAELCARYDVDALEAHNAVAMTIAQFVGEKLLDDTGTPDERSGSTGA</sequence>
<protein>
    <recommendedName>
        <fullName evidence="3">Coenzyme PQQ synthesis D</fullName>
    </recommendedName>
</protein>
<dbReference type="RefSeq" id="WP_011720750.1">
    <property type="nucleotide sequence ID" value="NC_008578.1"/>
</dbReference>
<dbReference type="EMBL" id="CP000481">
    <property type="protein sequence ID" value="ABK53687.1"/>
    <property type="molecule type" value="Genomic_DNA"/>
</dbReference>
<dbReference type="InterPro" id="IPR041881">
    <property type="entry name" value="PqqD_sf"/>
</dbReference>
<dbReference type="OrthoDB" id="5192783at2"/>
<dbReference type="AlphaFoldDB" id="A0LW77"/>
<dbReference type="STRING" id="351607.Acel_1915"/>